<dbReference type="NCBIfam" id="NF009073">
    <property type="entry name" value="PRK12408.1"/>
    <property type="match status" value="1"/>
</dbReference>
<dbReference type="InterPro" id="IPR043129">
    <property type="entry name" value="ATPase_NBD"/>
</dbReference>
<dbReference type="HAMAP" id="MF_00524">
    <property type="entry name" value="Glucokinase"/>
    <property type="match status" value="1"/>
</dbReference>
<dbReference type="Proteomes" id="UP001595444">
    <property type="component" value="Unassembled WGS sequence"/>
</dbReference>
<dbReference type="Pfam" id="PF02685">
    <property type="entry name" value="Glucokinase"/>
    <property type="match status" value="1"/>
</dbReference>
<dbReference type="EMBL" id="JBHRSL010000027">
    <property type="protein sequence ID" value="MFC3053618.1"/>
    <property type="molecule type" value="Genomic_DNA"/>
</dbReference>
<organism evidence="5 6">
    <name type="scientific">Kordiimonas pumila</name>
    <dbReference type="NCBI Taxonomy" id="2161677"/>
    <lineage>
        <taxon>Bacteria</taxon>
        <taxon>Pseudomonadati</taxon>
        <taxon>Pseudomonadota</taxon>
        <taxon>Alphaproteobacteria</taxon>
        <taxon>Kordiimonadales</taxon>
        <taxon>Kordiimonadaceae</taxon>
        <taxon>Kordiimonas</taxon>
    </lineage>
</organism>
<protein>
    <recommendedName>
        <fullName evidence="3">Glucokinase</fullName>
        <ecNumber evidence="3">2.7.1.2</ecNumber>
    </recommendedName>
    <alternativeName>
        <fullName evidence="3">Glucose kinase</fullName>
    </alternativeName>
</protein>
<dbReference type="Gene3D" id="3.40.367.20">
    <property type="match status" value="1"/>
</dbReference>
<dbReference type="CDD" id="cd24008">
    <property type="entry name" value="ASKHA_NBD_GLK"/>
    <property type="match status" value="1"/>
</dbReference>
<keyword evidence="3" id="KW-0067">ATP-binding</keyword>
<reference evidence="6" key="1">
    <citation type="journal article" date="2019" name="Int. J. Syst. Evol. Microbiol.">
        <title>The Global Catalogue of Microorganisms (GCM) 10K type strain sequencing project: providing services to taxonomists for standard genome sequencing and annotation.</title>
        <authorList>
            <consortium name="The Broad Institute Genomics Platform"/>
            <consortium name="The Broad Institute Genome Sequencing Center for Infectious Disease"/>
            <person name="Wu L."/>
            <person name="Ma J."/>
        </authorList>
    </citation>
    <scope>NUCLEOTIDE SEQUENCE [LARGE SCALE GENOMIC DNA]</scope>
    <source>
        <strain evidence="6">KCTC 62164</strain>
    </source>
</reference>
<keyword evidence="3" id="KW-0963">Cytoplasm</keyword>
<comment type="subcellular location">
    <subcellularLocation>
        <location evidence="3">Cytoplasm</location>
    </subcellularLocation>
</comment>
<dbReference type="SUPFAM" id="SSF53067">
    <property type="entry name" value="Actin-like ATPase domain"/>
    <property type="match status" value="1"/>
</dbReference>
<keyword evidence="6" id="KW-1185">Reference proteome</keyword>
<evidence type="ECO:0000256" key="4">
    <source>
        <dbReference type="RuleBase" id="RU004046"/>
    </source>
</evidence>
<dbReference type="EC" id="2.7.1.2" evidence="3"/>
<dbReference type="InterPro" id="IPR003836">
    <property type="entry name" value="Glucokinase"/>
</dbReference>
<keyword evidence="2 3" id="KW-0418">Kinase</keyword>
<comment type="catalytic activity">
    <reaction evidence="3">
        <text>D-glucose + ATP = D-glucose 6-phosphate + ADP + H(+)</text>
        <dbReference type="Rhea" id="RHEA:17825"/>
        <dbReference type="ChEBI" id="CHEBI:4167"/>
        <dbReference type="ChEBI" id="CHEBI:15378"/>
        <dbReference type="ChEBI" id="CHEBI:30616"/>
        <dbReference type="ChEBI" id="CHEBI:61548"/>
        <dbReference type="ChEBI" id="CHEBI:456216"/>
        <dbReference type="EC" id="2.7.1.2"/>
    </reaction>
</comment>
<dbReference type="RefSeq" id="WP_194215432.1">
    <property type="nucleotide sequence ID" value="NZ_CP061205.1"/>
</dbReference>
<dbReference type="GO" id="GO:0004340">
    <property type="term" value="F:glucokinase activity"/>
    <property type="evidence" value="ECO:0007669"/>
    <property type="project" value="UniProtKB-EC"/>
</dbReference>
<evidence type="ECO:0000313" key="6">
    <source>
        <dbReference type="Proteomes" id="UP001595444"/>
    </source>
</evidence>
<dbReference type="NCBIfam" id="TIGR00749">
    <property type="entry name" value="glk"/>
    <property type="match status" value="1"/>
</dbReference>
<keyword evidence="3" id="KW-0547">Nucleotide-binding</keyword>
<evidence type="ECO:0000256" key="3">
    <source>
        <dbReference type="HAMAP-Rule" id="MF_00524"/>
    </source>
</evidence>
<sequence>MAAKQPTHTSSVLVADIGGTNARLAVAVCSSAESKPILLYYKTYTCAEFSNFSSILHTYLSTLEGDIPTEACLAVAGPVSKGKAHITNIGWHLDQAALKHEFGLVELLLANDFEALARSAPALNMEDVTVLYKGSDNPVGAISIMGPGTGFGSAILVKHDHNYTVVPTEAGHMSFIPLGKDAVDVWAEVSKTIGRVTTETLLCGAGITRIYKAICALENVAPKEYDPKTISIQALENKDSICLKTLSVFCSMLGDAAGDIALAQGATGGVYLGGGILPQIADFIVTSQFTNHFLNKAPMENMLAKIPAYMITEKDAALYGAALLSQTPTTTS</sequence>
<dbReference type="Gene3D" id="3.30.420.40">
    <property type="match status" value="1"/>
</dbReference>
<keyword evidence="3" id="KW-0324">Glycolysis</keyword>
<dbReference type="PANTHER" id="PTHR47690">
    <property type="entry name" value="GLUCOKINASE"/>
    <property type="match status" value="1"/>
</dbReference>
<dbReference type="InterPro" id="IPR050201">
    <property type="entry name" value="Bacterial_glucokinase"/>
</dbReference>
<feature type="binding site" evidence="3">
    <location>
        <begin position="15"/>
        <end position="20"/>
    </location>
    <ligand>
        <name>ATP</name>
        <dbReference type="ChEBI" id="CHEBI:30616"/>
    </ligand>
</feature>
<keyword evidence="1 3" id="KW-0808">Transferase</keyword>
<comment type="caution">
    <text evidence="5">The sequence shown here is derived from an EMBL/GenBank/DDBJ whole genome shotgun (WGS) entry which is preliminary data.</text>
</comment>
<name>A0ABV7D8S7_9PROT</name>
<gene>
    <name evidence="3 5" type="primary">glk</name>
    <name evidence="5" type="ORF">ACFOKA_17085</name>
</gene>
<evidence type="ECO:0000313" key="5">
    <source>
        <dbReference type="EMBL" id="MFC3053618.1"/>
    </source>
</evidence>
<proteinExistence type="inferred from homology"/>
<comment type="similarity">
    <text evidence="3 4">Belongs to the bacterial glucokinase family.</text>
</comment>
<evidence type="ECO:0000256" key="1">
    <source>
        <dbReference type="ARBA" id="ARBA00022679"/>
    </source>
</evidence>
<accession>A0ABV7D8S7</accession>
<evidence type="ECO:0000256" key="2">
    <source>
        <dbReference type="ARBA" id="ARBA00022777"/>
    </source>
</evidence>
<dbReference type="PANTHER" id="PTHR47690:SF1">
    <property type="entry name" value="GLUCOKINASE"/>
    <property type="match status" value="1"/>
</dbReference>